<dbReference type="Proteomes" id="UP000452235">
    <property type="component" value="Unassembled WGS sequence"/>
</dbReference>
<dbReference type="PANTHER" id="PTHR12300:SF177">
    <property type="entry name" value="PROTEIN YOP1"/>
    <property type="match status" value="1"/>
</dbReference>
<sequence>MFGVIADLLSYVPLLHIDPSSLSKTWSSCSRRSVSLPPRSSIITILFPIFASFKALRSGDPSQLAPWLMYWVVLSALLMAESWTYFIVGWLPFYSWIRLFFFSYLVLPQTQGARLLYQTYVDPFLEHHEREIEEFIGRSHERAKALGLQYFYQALDWVRENILHLPAQRPATPPPPAGPASYAQSLLSRFNLPTSTTGVSGPMPTPNNDWFSAISSAVAAVTSTGKSPEARAEELSASGTLLPREMASMSREEKARYISNQRDLLDVVRNALAREERNLDESPEDDLAYGSASSLRKNRSDNSFDHIQPEDVRDRSPSGRGGGNWTSGWFGGEHGAGGSAAASGVEFAARAVEEIARSRSTRS</sequence>
<protein>
    <recommendedName>
        <fullName evidence="1">Protein YOP1</fullName>
    </recommendedName>
</protein>
<organism evidence="3 4">
    <name type="scientific">Aspergillus terreus</name>
    <dbReference type="NCBI Taxonomy" id="33178"/>
    <lineage>
        <taxon>Eukaryota</taxon>
        <taxon>Fungi</taxon>
        <taxon>Dikarya</taxon>
        <taxon>Ascomycota</taxon>
        <taxon>Pezizomycotina</taxon>
        <taxon>Eurotiomycetes</taxon>
        <taxon>Eurotiomycetidae</taxon>
        <taxon>Eurotiales</taxon>
        <taxon>Aspergillaceae</taxon>
        <taxon>Aspergillus</taxon>
        <taxon>Aspergillus subgen. Circumdati</taxon>
    </lineage>
</organism>
<evidence type="ECO:0000313" key="4">
    <source>
        <dbReference type="Proteomes" id="UP000452235"/>
    </source>
</evidence>
<proteinExistence type="inferred from homology"/>
<dbReference type="OrthoDB" id="434647at2759"/>
<feature type="region of interest" description="Disordered" evidence="2">
    <location>
        <begin position="276"/>
        <end position="343"/>
    </location>
</feature>
<reference evidence="3 4" key="1">
    <citation type="submission" date="2020-01" db="EMBL/GenBank/DDBJ databases">
        <title>Aspergillus terreus IFO 6365 whole genome shotgun sequence.</title>
        <authorList>
            <person name="Kanamasa S."/>
            <person name="Takahashi H."/>
        </authorList>
    </citation>
    <scope>NUCLEOTIDE SEQUENCE [LARGE SCALE GENOMIC DNA]</scope>
    <source>
        <strain evidence="3 4">IFO 6365</strain>
    </source>
</reference>
<dbReference type="Pfam" id="PF03134">
    <property type="entry name" value="TB2_DP1_HVA22"/>
    <property type="match status" value="1"/>
</dbReference>
<evidence type="ECO:0000313" key="3">
    <source>
        <dbReference type="EMBL" id="GFF13719.1"/>
    </source>
</evidence>
<comment type="similarity">
    <text evidence="1">Belongs to the DP1 family.</text>
</comment>
<dbReference type="PANTHER" id="PTHR12300">
    <property type="entry name" value="HVA22-LIKE PROTEINS"/>
    <property type="match status" value="1"/>
</dbReference>
<evidence type="ECO:0000256" key="1">
    <source>
        <dbReference type="RuleBase" id="RU362006"/>
    </source>
</evidence>
<dbReference type="AlphaFoldDB" id="A0A5M3YNG3"/>
<accession>A0A5M3YNG3</accession>
<comment type="subcellular location">
    <subcellularLocation>
        <location evidence="1">Membrane</location>
        <topology evidence="1">Multi-pass membrane protein</topology>
    </subcellularLocation>
</comment>
<evidence type="ECO:0000256" key="2">
    <source>
        <dbReference type="SAM" id="MobiDB-lite"/>
    </source>
</evidence>
<gene>
    <name evidence="3" type="ORF">ATEIFO6365_0002083000</name>
</gene>
<keyword evidence="4" id="KW-1185">Reference proteome</keyword>
<feature type="compositionally biased region" description="Basic and acidic residues" evidence="2">
    <location>
        <begin position="298"/>
        <end position="317"/>
    </location>
</feature>
<feature type="compositionally biased region" description="Gly residues" evidence="2">
    <location>
        <begin position="319"/>
        <end position="338"/>
    </location>
</feature>
<dbReference type="InterPro" id="IPR004345">
    <property type="entry name" value="TB2_DP1_HVA22"/>
</dbReference>
<dbReference type="VEuPathDB" id="FungiDB:ATEG_04387"/>
<comment type="caution">
    <text evidence="3">The sequence shown here is derived from an EMBL/GenBank/DDBJ whole genome shotgun (WGS) entry which is preliminary data.</text>
</comment>
<dbReference type="EMBL" id="BLJY01000002">
    <property type="protein sequence ID" value="GFF13719.1"/>
    <property type="molecule type" value="Genomic_DNA"/>
</dbReference>
<dbReference type="GO" id="GO:0016020">
    <property type="term" value="C:membrane"/>
    <property type="evidence" value="ECO:0007669"/>
    <property type="project" value="UniProtKB-SubCell"/>
</dbReference>
<name>A0A5M3YNG3_ASPTE</name>